<dbReference type="STRING" id="325452.A0A421GGA5"/>
<dbReference type="Proteomes" id="UP000285883">
    <property type="component" value="Unassembled WGS sequence"/>
</dbReference>
<keyword evidence="9" id="KW-1185">Reference proteome</keyword>
<evidence type="ECO:0000313" key="6">
    <source>
        <dbReference type="EMBL" id="KAG2519632.1"/>
    </source>
</evidence>
<evidence type="ECO:0000256" key="3">
    <source>
        <dbReference type="ARBA" id="ARBA00023157"/>
    </source>
</evidence>
<dbReference type="InterPro" id="IPR050653">
    <property type="entry name" value="Prot_Inhib_GrowthFact_Antg"/>
</dbReference>
<dbReference type="SMART" id="SM00280">
    <property type="entry name" value="KAZAL"/>
    <property type="match status" value="3"/>
</dbReference>
<dbReference type="EMBL" id="MBDN02000363">
    <property type="protein sequence ID" value="RLN75920.1"/>
    <property type="molecule type" value="Genomic_DNA"/>
</dbReference>
<evidence type="ECO:0000313" key="9">
    <source>
        <dbReference type="Proteomes" id="UP000285624"/>
    </source>
</evidence>
<keyword evidence="4" id="KW-0732">Signal</keyword>
<proteinExistence type="predicted"/>
<evidence type="ECO:0000256" key="4">
    <source>
        <dbReference type="SAM" id="SignalP"/>
    </source>
</evidence>
<dbReference type="InterPro" id="IPR002350">
    <property type="entry name" value="Kazal_dom"/>
</dbReference>
<reference evidence="9 10" key="2">
    <citation type="submission" date="2018-07" db="EMBL/GenBank/DDBJ databases">
        <title>Genome sequencing of oomycete isolates from Chile give support for New Zealand origin for Phytophthora kernoviae and make available the first Nothophytophthora sp. genome.</title>
        <authorList>
            <person name="Studholme D.J."/>
            <person name="Sanfuentes E."/>
            <person name="Panda P."/>
            <person name="Hill R."/>
            <person name="Sambles C."/>
            <person name="Grant M."/>
            <person name="Williams N.M."/>
            <person name="Mcdougal R.L."/>
        </authorList>
    </citation>
    <scope>NUCLEOTIDE SEQUENCE [LARGE SCALE GENOMIC DNA]</scope>
    <source>
        <strain evidence="7">Chile2</strain>
        <strain evidence="8">Chile4</strain>
    </source>
</reference>
<dbReference type="Proteomes" id="UP000792063">
    <property type="component" value="Unassembled WGS sequence"/>
</dbReference>
<organism evidence="8 9">
    <name type="scientific">Phytophthora kernoviae</name>
    <dbReference type="NCBI Taxonomy" id="325452"/>
    <lineage>
        <taxon>Eukaryota</taxon>
        <taxon>Sar</taxon>
        <taxon>Stramenopiles</taxon>
        <taxon>Oomycota</taxon>
        <taxon>Peronosporomycetes</taxon>
        <taxon>Peronosporales</taxon>
        <taxon>Peronosporaceae</taxon>
        <taxon>Phytophthora</taxon>
    </lineage>
</organism>
<dbReference type="GO" id="GO:0005576">
    <property type="term" value="C:extracellular region"/>
    <property type="evidence" value="ECO:0007669"/>
    <property type="project" value="TreeGrafter"/>
</dbReference>
<dbReference type="AlphaFoldDB" id="A0A421GGA5"/>
<feature type="domain" description="Kazal-like" evidence="5">
    <location>
        <begin position="19"/>
        <end position="71"/>
    </location>
</feature>
<evidence type="ECO:0000313" key="8">
    <source>
        <dbReference type="EMBL" id="RLN75920.1"/>
    </source>
</evidence>
<gene>
    <name evidence="7" type="ORF">BBI17_007905</name>
    <name evidence="8" type="ORF">BBO99_00007948</name>
    <name evidence="6" type="ORF">JM18_006759</name>
</gene>
<reference evidence="6" key="3">
    <citation type="submission" date="2020-06" db="EMBL/GenBank/DDBJ databases">
        <authorList>
            <person name="Studholme D.J."/>
        </authorList>
    </citation>
    <scope>NUCLEOTIDE SEQUENCE</scope>
    <source>
        <strain evidence="6">NZFS 3630</strain>
    </source>
</reference>
<evidence type="ECO:0000256" key="2">
    <source>
        <dbReference type="ARBA" id="ARBA00022900"/>
    </source>
</evidence>
<dbReference type="EMBL" id="JPWU03000335">
    <property type="protein sequence ID" value="KAG2519632.1"/>
    <property type="molecule type" value="Genomic_DNA"/>
</dbReference>
<keyword evidence="2" id="KW-0722">Serine protease inhibitor</keyword>
<dbReference type="Proteomes" id="UP000285624">
    <property type="component" value="Unassembled WGS sequence"/>
</dbReference>
<dbReference type="InterPro" id="IPR036058">
    <property type="entry name" value="Kazal_dom_sf"/>
</dbReference>
<dbReference type="CDD" id="cd00104">
    <property type="entry name" value="KAZAL_FS"/>
    <property type="match status" value="2"/>
</dbReference>
<dbReference type="PANTHER" id="PTHR10913:SF45">
    <property type="entry name" value="FOLLISTATIN, ISOFORM A-RELATED"/>
    <property type="match status" value="1"/>
</dbReference>
<reference evidence="6" key="1">
    <citation type="journal article" date="2015" name="Genom Data">
        <title>Genome sequences of six Phytophthora species associated with forests in New Zealand.</title>
        <authorList>
            <person name="Studholme D.J."/>
            <person name="McDougal R.L."/>
            <person name="Sambles C."/>
            <person name="Hansen E."/>
            <person name="Hardy G."/>
            <person name="Grant M."/>
            <person name="Ganley R.J."/>
            <person name="Williams N.M."/>
        </authorList>
    </citation>
    <scope>NUCLEOTIDE SEQUENCE</scope>
    <source>
        <strain evidence="6">NZFS 3630</strain>
    </source>
</reference>
<keyword evidence="3" id="KW-1015">Disulfide bond</keyword>
<keyword evidence="1" id="KW-0646">Protease inhibitor</keyword>
<dbReference type="PANTHER" id="PTHR10913">
    <property type="entry name" value="FOLLISTATIN-RELATED"/>
    <property type="match status" value="1"/>
</dbReference>
<dbReference type="SUPFAM" id="SSF100895">
    <property type="entry name" value="Kazal-type serine protease inhibitors"/>
    <property type="match status" value="3"/>
</dbReference>
<evidence type="ECO:0000256" key="1">
    <source>
        <dbReference type="ARBA" id="ARBA00022690"/>
    </source>
</evidence>
<dbReference type="Gene3D" id="3.30.60.30">
    <property type="match status" value="3"/>
</dbReference>
<evidence type="ECO:0000313" key="7">
    <source>
        <dbReference type="EMBL" id="RLN37405.1"/>
    </source>
</evidence>
<comment type="caution">
    <text evidence="8">The sequence shown here is derived from an EMBL/GenBank/DDBJ whole genome shotgun (WGS) entry which is preliminary data.</text>
</comment>
<dbReference type="PROSITE" id="PS51257">
    <property type="entry name" value="PROKAR_LIPOPROTEIN"/>
    <property type="match status" value="1"/>
</dbReference>
<feature type="signal peptide" evidence="4">
    <location>
        <begin position="1"/>
        <end position="19"/>
    </location>
</feature>
<evidence type="ECO:0000313" key="10">
    <source>
        <dbReference type="Proteomes" id="UP000285883"/>
    </source>
</evidence>
<dbReference type="Pfam" id="PF07648">
    <property type="entry name" value="Kazal_2"/>
    <property type="match status" value="3"/>
</dbReference>
<dbReference type="PROSITE" id="PS51465">
    <property type="entry name" value="KAZAL_2"/>
    <property type="match status" value="2"/>
</dbReference>
<feature type="domain" description="Kazal-like" evidence="5">
    <location>
        <begin position="73"/>
        <end position="127"/>
    </location>
</feature>
<evidence type="ECO:0000259" key="5">
    <source>
        <dbReference type="PROSITE" id="PS51465"/>
    </source>
</evidence>
<name>A0A421GGA5_9STRA</name>
<accession>A0A421GGA5</accession>
<dbReference type="EMBL" id="MAYM02000585">
    <property type="protein sequence ID" value="RLN37405.1"/>
    <property type="molecule type" value="Genomic_DNA"/>
</dbReference>
<sequence>MKFAACLVLAAVAVASATAASSSSCSFACPDVYDPVTDEKGNTYSNECYMRSAKCRDVQLLSLPSSSSSSQSTEVGNKCPDACLDVYDPVSDENGKTYSNECYMRLDKCKNKKSDTTNAMKFAACLVLVAVAVASAIAATNDDCSFACLDVYEPATDEKGNTYSNECYMRLAKCKDSKTDNNNGAMDPAYTLRNID</sequence>
<protein>
    <recommendedName>
        <fullName evidence="5">Kazal-like domain-containing protein</fullName>
    </recommendedName>
</protein>
<feature type="chain" id="PRO_5036107151" description="Kazal-like domain-containing protein" evidence="4">
    <location>
        <begin position="20"/>
        <end position="196"/>
    </location>
</feature>